<name>A0A0A9A302_ARUDO</name>
<feature type="region of interest" description="Disordered" evidence="1">
    <location>
        <begin position="29"/>
        <end position="53"/>
    </location>
</feature>
<accession>A0A0A9A302</accession>
<reference evidence="2" key="2">
    <citation type="journal article" date="2015" name="Data Brief">
        <title>Shoot transcriptome of the giant reed, Arundo donax.</title>
        <authorList>
            <person name="Barrero R.A."/>
            <person name="Guerrero F.D."/>
            <person name="Moolhuijzen P."/>
            <person name="Goolsby J.A."/>
            <person name="Tidwell J."/>
            <person name="Bellgard S.E."/>
            <person name="Bellgard M.I."/>
        </authorList>
    </citation>
    <scope>NUCLEOTIDE SEQUENCE</scope>
    <source>
        <tissue evidence="2">Shoot tissue taken approximately 20 cm above the soil surface</tissue>
    </source>
</reference>
<evidence type="ECO:0000313" key="2">
    <source>
        <dbReference type="EMBL" id="JAD46014.1"/>
    </source>
</evidence>
<proteinExistence type="predicted"/>
<feature type="compositionally biased region" description="Basic residues" evidence="1">
    <location>
        <begin position="39"/>
        <end position="53"/>
    </location>
</feature>
<dbReference type="AlphaFoldDB" id="A0A0A9A302"/>
<dbReference type="EMBL" id="GBRH01251881">
    <property type="protein sequence ID" value="JAD46014.1"/>
    <property type="molecule type" value="Transcribed_RNA"/>
</dbReference>
<evidence type="ECO:0000256" key="1">
    <source>
        <dbReference type="SAM" id="MobiDB-lite"/>
    </source>
</evidence>
<sequence length="53" mass="6158">MLAAMQLAFLWKEETKSLHFITTAGTKAFQSEPHYPQSKIKKKNPRPQRSPCR</sequence>
<reference evidence="2" key="1">
    <citation type="submission" date="2014-09" db="EMBL/GenBank/DDBJ databases">
        <authorList>
            <person name="Magalhaes I.L.F."/>
            <person name="Oliveira U."/>
            <person name="Santos F.R."/>
            <person name="Vidigal T.H.D.A."/>
            <person name="Brescovit A.D."/>
            <person name="Santos A.J."/>
        </authorList>
    </citation>
    <scope>NUCLEOTIDE SEQUENCE</scope>
    <source>
        <tissue evidence="2">Shoot tissue taken approximately 20 cm above the soil surface</tissue>
    </source>
</reference>
<organism evidence="2">
    <name type="scientific">Arundo donax</name>
    <name type="common">Giant reed</name>
    <name type="synonym">Donax arundinaceus</name>
    <dbReference type="NCBI Taxonomy" id="35708"/>
    <lineage>
        <taxon>Eukaryota</taxon>
        <taxon>Viridiplantae</taxon>
        <taxon>Streptophyta</taxon>
        <taxon>Embryophyta</taxon>
        <taxon>Tracheophyta</taxon>
        <taxon>Spermatophyta</taxon>
        <taxon>Magnoliopsida</taxon>
        <taxon>Liliopsida</taxon>
        <taxon>Poales</taxon>
        <taxon>Poaceae</taxon>
        <taxon>PACMAD clade</taxon>
        <taxon>Arundinoideae</taxon>
        <taxon>Arundineae</taxon>
        <taxon>Arundo</taxon>
    </lineage>
</organism>
<protein>
    <submittedName>
        <fullName evidence="2">Uncharacterized protein</fullName>
    </submittedName>
</protein>